<accession>A0A6S6P8N6</accession>
<dbReference type="PROSITE" id="PS51257">
    <property type="entry name" value="PROKAR_LIPOPROTEIN"/>
    <property type="match status" value="1"/>
</dbReference>
<dbReference type="InterPro" id="IPR000726">
    <property type="entry name" value="Glyco_hydro_19_cat"/>
</dbReference>
<dbReference type="GO" id="GO:0004568">
    <property type="term" value="F:chitinase activity"/>
    <property type="evidence" value="ECO:0007669"/>
    <property type="project" value="InterPro"/>
</dbReference>
<evidence type="ECO:0000256" key="3">
    <source>
        <dbReference type="PIRSR" id="PIRSR001060-1"/>
    </source>
</evidence>
<reference evidence="7 8" key="1">
    <citation type="submission" date="2020-07" db="EMBL/GenBank/DDBJ databases">
        <title>Complete genome sequence of Mycolicibacterium litorale like strain isolated from cardiac implantable electronic device infection.</title>
        <authorList>
            <person name="Fukano H."/>
            <person name="Miyama H."/>
            <person name="Hoshino Y."/>
        </authorList>
    </citation>
    <scope>NUCLEOTIDE SEQUENCE [LARGE SCALE GENOMIC DNA]</scope>
    <source>
        <strain evidence="7 8">NIIDNTM18</strain>
    </source>
</reference>
<protein>
    <recommendedName>
        <fullName evidence="6">Glycoside hydrolase family 19 catalytic domain-containing protein</fullName>
    </recommendedName>
</protein>
<dbReference type="Pfam" id="PF00182">
    <property type="entry name" value="Glyco_hydro_19"/>
    <property type="match status" value="1"/>
</dbReference>
<dbReference type="GO" id="GO:0050832">
    <property type="term" value="P:defense response to fungus"/>
    <property type="evidence" value="ECO:0007669"/>
    <property type="project" value="UniProtKB-ARBA"/>
</dbReference>
<evidence type="ECO:0000256" key="5">
    <source>
        <dbReference type="SAM" id="SignalP"/>
    </source>
</evidence>
<dbReference type="PIRSF" id="PIRSF001060">
    <property type="entry name" value="Endochitinase"/>
    <property type="match status" value="1"/>
</dbReference>
<keyword evidence="5" id="KW-0732">Signal</keyword>
<evidence type="ECO:0000256" key="4">
    <source>
        <dbReference type="PIRSR" id="PIRSR001060-2"/>
    </source>
</evidence>
<evidence type="ECO:0000313" key="8">
    <source>
        <dbReference type="Proteomes" id="UP000515734"/>
    </source>
</evidence>
<proteinExistence type="predicted"/>
<dbReference type="InterPro" id="IPR023346">
    <property type="entry name" value="Lysozyme-like_dom_sf"/>
</dbReference>
<feature type="disulfide bond" evidence="4">
    <location>
        <begin position="114"/>
        <end position="122"/>
    </location>
</feature>
<dbReference type="PANTHER" id="PTHR22595:SF79">
    <property type="entry name" value="CHITINASE 12"/>
    <property type="match status" value="1"/>
</dbReference>
<keyword evidence="1" id="KW-0611">Plant defense</keyword>
<organism evidence="7 8">
    <name type="scientific">Mycolicibacterium litorale</name>
    <dbReference type="NCBI Taxonomy" id="758802"/>
    <lineage>
        <taxon>Bacteria</taxon>
        <taxon>Bacillati</taxon>
        <taxon>Actinomycetota</taxon>
        <taxon>Actinomycetes</taxon>
        <taxon>Mycobacteriales</taxon>
        <taxon>Mycobacteriaceae</taxon>
        <taxon>Mycolicibacterium</taxon>
    </lineage>
</organism>
<feature type="chain" id="PRO_5028309877" description="Glycoside hydrolase family 19 catalytic domain-containing protein" evidence="5">
    <location>
        <begin position="31"/>
        <end position="242"/>
    </location>
</feature>
<dbReference type="Proteomes" id="UP000515734">
    <property type="component" value="Chromosome"/>
</dbReference>
<evidence type="ECO:0000259" key="6">
    <source>
        <dbReference type="Pfam" id="PF00182"/>
    </source>
</evidence>
<gene>
    <name evidence="7" type="ORF">NIIDNTM18_32690</name>
</gene>
<evidence type="ECO:0000256" key="2">
    <source>
        <dbReference type="ARBA" id="ARBA00023157"/>
    </source>
</evidence>
<dbReference type="GO" id="GO:0016998">
    <property type="term" value="P:cell wall macromolecule catabolic process"/>
    <property type="evidence" value="ECO:0007669"/>
    <property type="project" value="InterPro"/>
</dbReference>
<feature type="active site" description="Proton donor" evidence="3">
    <location>
        <position position="96"/>
    </location>
</feature>
<dbReference type="Gene3D" id="3.30.20.10">
    <property type="entry name" value="Endochitinase, domain 2"/>
    <property type="match status" value="1"/>
</dbReference>
<dbReference type="AlphaFoldDB" id="A0A6S6P8N6"/>
<dbReference type="Gene3D" id="1.10.530.10">
    <property type="match status" value="1"/>
</dbReference>
<dbReference type="InterPro" id="IPR016283">
    <property type="entry name" value="Glyco_hydro_19"/>
</dbReference>
<dbReference type="SUPFAM" id="SSF53955">
    <property type="entry name" value="Lysozyme-like"/>
    <property type="match status" value="1"/>
</dbReference>
<dbReference type="GO" id="GO:0005975">
    <property type="term" value="P:carbohydrate metabolic process"/>
    <property type="evidence" value="ECO:0007669"/>
    <property type="project" value="InterPro"/>
</dbReference>
<feature type="domain" description="Glycoside hydrolase family 19 catalytic" evidence="6">
    <location>
        <begin position="56"/>
        <end position="242"/>
    </location>
</feature>
<dbReference type="PANTHER" id="PTHR22595">
    <property type="entry name" value="CHITINASE-RELATED"/>
    <property type="match status" value="1"/>
</dbReference>
<feature type="signal peptide" evidence="5">
    <location>
        <begin position="1"/>
        <end position="30"/>
    </location>
</feature>
<dbReference type="GO" id="GO:0006032">
    <property type="term" value="P:chitin catabolic process"/>
    <property type="evidence" value="ECO:0007669"/>
    <property type="project" value="InterPro"/>
</dbReference>
<feature type="disulfide bond" evidence="4">
    <location>
        <begin position="210"/>
        <end position="242"/>
    </location>
</feature>
<sequence length="242" mass="25542">MFGMRGVRMAAGLAMAAVVGCGVNSTPASAPADADPAAGFVVSRAEFDAAFPYRIPFYSYDGLLAALPSFPGFAATGDDTVRRREAAAFFGNVAHETGGLTIVEESPQRRRVYCDADLPFGCPAGRDAYYGRGPGQLSWNYNYLAAGEALGADLLTDPELVAADEVLAWRTALWFWNTQAAAASATPHEAMVRGLGFGETIRAFNGVLECDGGNPAQVRSRVEAYQRISALLGVPPGGNLYC</sequence>
<name>A0A6S6P8N6_9MYCO</name>
<dbReference type="EMBL" id="AP023287">
    <property type="protein sequence ID" value="BCI53991.1"/>
    <property type="molecule type" value="Genomic_DNA"/>
</dbReference>
<evidence type="ECO:0000313" key="7">
    <source>
        <dbReference type="EMBL" id="BCI53991.1"/>
    </source>
</evidence>
<keyword evidence="2 4" id="KW-1015">Disulfide bond</keyword>
<evidence type="ECO:0000256" key="1">
    <source>
        <dbReference type="ARBA" id="ARBA00022821"/>
    </source>
</evidence>
<dbReference type="CDD" id="cd00325">
    <property type="entry name" value="chitinase_GH19"/>
    <property type="match status" value="1"/>
</dbReference>